<protein>
    <recommendedName>
        <fullName evidence="2">PilZ domain-containing protein</fullName>
    </recommendedName>
</protein>
<dbReference type="EMBL" id="AP017655">
    <property type="protein sequence ID" value="BAV64747.1"/>
    <property type="molecule type" value="Genomic_DNA"/>
</dbReference>
<evidence type="ECO:0000256" key="1">
    <source>
        <dbReference type="SAM" id="MobiDB-lite"/>
    </source>
</evidence>
<proteinExistence type="predicted"/>
<feature type="domain" description="PilZ" evidence="2">
    <location>
        <begin position="20"/>
        <end position="99"/>
    </location>
</feature>
<evidence type="ECO:0000259" key="2">
    <source>
        <dbReference type="Pfam" id="PF07238"/>
    </source>
</evidence>
<dbReference type="AlphaFoldDB" id="A0A1E1F2J9"/>
<dbReference type="InterPro" id="IPR009875">
    <property type="entry name" value="PilZ_domain"/>
</dbReference>
<reference evidence="3 4" key="1">
    <citation type="submission" date="2016-10" db="EMBL/GenBank/DDBJ databases">
        <title>Complete Genome Sequence of the Nonylphenol-Degrading Bacterium Sphingobium cloacae JCM 10874T.</title>
        <authorList>
            <person name="Ootsuka M."/>
            <person name="Nishizawa T."/>
            <person name="Ohta H."/>
        </authorList>
    </citation>
    <scope>NUCLEOTIDE SEQUENCE [LARGE SCALE GENOMIC DNA]</scope>
    <source>
        <strain evidence="3 4">JCM 10874</strain>
    </source>
</reference>
<dbReference type="GO" id="GO:0035438">
    <property type="term" value="F:cyclic-di-GMP binding"/>
    <property type="evidence" value="ECO:0007669"/>
    <property type="project" value="InterPro"/>
</dbReference>
<accession>A0A1E1F2J9</accession>
<evidence type="ECO:0000313" key="4">
    <source>
        <dbReference type="Proteomes" id="UP000218272"/>
    </source>
</evidence>
<organism evidence="3 4">
    <name type="scientific">Sphingobium cloacae</name>
    <dbReference type="NCBI Taxonomy" id="120107"/>
    <lineage>
        <taxon>Bacteria</taxon>
        <taxon>Pseudomonadati</taxon>
        <taxon>Pseudomonadota</taxon>
        <taxon>Alphaproteobacteria</taxon>
        <taxon>Sphingomonadales</taxon>
        <taxon>Sphingomonadaceae</taxon>
        <taxon>Sphingobium</taxon>
    </lineage>
</organism>
<dbReference type="Proteomes" id="UP000218272">
    <property type="component" value="Chromosome SCLO_1"/>
</dbReference>
<name>A0A1E1F2J9_9SPHN</name>
<keyword evidence="4" id="KW-1185">Reference proteome</keyword>
<evidence type="ECO:0000313" key="3">
    <source>
        <dbReference type="EMBL" id="BAV64747.1"/>
    </source>
</evidence>
<gene>
    <name evidence="3" type="ORF">SCLO_1017070</name>
</gene>
<dbReference type="KEGG" id="sclo:SCLO_1017070"/>
<dbReference type="Pfam" id="PF07238">
    <property type="entry name" value="PilZ"/>
    <property type="match status" value="1"/>
</dbReference>
<dbReference type="SUPFAM" id="SSF141371">
    <property type="entry name" value="PilZ domain-like"/>
    <property type="match status" value="1"/>
</dbReference>
<feature type="region of interest" description="Disordered" evidence="1">
    <location>
        <begin position="1"/>
        <end position="21"/>
    </location>
</feature>
<sequence length="115" mass="12957">MMKYRTIDAERPAGPDRKERGAVRQSVSIAVKVRRPGENWFTSRITNLSLTGFRLQSFAKLSPGKELWVALPGFEGRRAVVLWTQAHEAGCVFDKPLHPAILDHVIKQARHSPVN</sequence>